<feature type="transmembrane region" description="Helical" evidence="1">
    <location>
        <begin position="255"/>
        <end position="274"/>
    </location>
</feature>
<gene>
    <name evidence="2" type="ORF">COZ82_00140</name>
</gene>
<accession>A0A2M7IPU3</accession>
<comment type="caution">
    <text evidence="2">The sequence shown here is derived from an EMBL/GenBank/DDBJ whole genome shotgun (WGS) entry which is preliminary data.</text>
</comment>
<feature type="transmembrane region" description="Helical" evidence="1">
    <location>
        <begin position="195"/>
        <end position="217"/>
    </location>
</feature>
<feature type="transmembrane region" description="Helical" evidence="1">
    <location>
        <begin position="128"/>
        <end position="149"/>
    </location>
</feature>
<feature type="transmembrane region" description="Helical" evidence="1">
    <location>
        <begin position="224"/>
        <end position="243"/>
    </location>
</feature>
<proteinExistence type="predicted"/>
<sequence length="312" mass="34578">MILIKNIFVSKLKITSVTYFLILTFAMIVFLMPQISFAEDTSTIGEIIYGFVLKYYGGFMGLFGSFFDYSVNDFIIGFGDKFKNSGIGFQINKSWGLVRDIFNLTFIFGLVYIGFQMILGSGNSAKSALAHLISAALLVNFSLYITKFVIDFSNLAAAEIFKAFSGQGIGTSFINMLGFSNVLNFNAPAGENIAWMYIFGLATLLTVMIYVFATAAIMITIRFVVLNIYMVASPIMFLGWVFPSMAGYSQKYWGGFLRQAFFAPALIFMLYLSYNVTRGYSGLTQASGEKLGKIFTPASHPDAPAVFTFFVL</sequence>
<keyword evidence="1" id="KW-0812">Transmembrane</keyword>
<dbReference type="Proteomes" id="UP000230837">
    <property type="component" value="Unassembled WGS sequence"/>
</dbReference>
<organism evidence="2 3">
    <name type="scientific">Candidatus Kaiserbacteria bacterium CG_4_8_14_3_um_filter_38_9</name>
    <dbReference type="NCBI Taxonomy" id="1974599"/>
    <lineage>
        <taxon>Bacteria</taxon>
        <taxon>Candidatus Kaiseribacteriota</taxon>
    </lineage>
</organism>
<keyword evidence="1" id="KW-0472">Membrane</keyword>
<evidence type="ECO:0000313" key="3">
    <source>
        <dbReference type="Proteomes" id="UP000230837"/>
    </source>
</evidence>
<reference evidence="3" key="1">
    <citation type="submission" date="2017-09" db="EMBL/GenBank/DDBJ databases">
        <title>Depth-based differentiation of microbial function through sediment-hosted aquifers and enrichment of novel symbionts in the deep terrestrial subsurface.</title>
        <authorList>
            <person name="Probst A.J."/>
            <person name="Ladd B."/>
            <person name="Jarett J.K."/>
            <person name="Geller-Mcgrath D.E."/>
            <person name="Sieber C.M.K."/>
            <person name="Emerson J.B."/>
            <person name="Anantharaman K."/>
            <person name="Thomas B.C."/>
            <person name="Malmstrom R."/>
            <person name="Stieglmeier M."/>
            <person name="Klingl A."/>
            <person name="Woyke T."/>
            <person name="Ryan C.M."/>
            <person name="Banfield J.F."/>
        </authorList>
    </citation>
    <scope>NUCLEOTIDE SEQUENCE [LARGE SCALE GENOMIC DNA]</scope>
</reference>
<evidence type="ECO:0000313" key="2">
    <source>
        <dbReference type="EMBL" id="PIW97333.1"/>
    </source>
</evidence>
<dbReference type="EMBL" id="PFHR01000008">
    <property type="protein sequence ID" value="PIW97333.1"/>
    <property type="molecule type" value="Genomic_DNA"/>
</dbReference>
<dbReference type="AlphaFoldDB" id="A0A2M7IPU3"/>
<feature type="transmembrane region" description="Helical" evidence="1">
    <location>
        <begin position="12"/>
        <end position="35"/>
    </location>
</feature>
<keyword evidence="1" id="KW-1133">Transmembrane helix</keyword>
<name>A0A2M7IPU3_9BACT</name>
<protein>
    <recommendedName>
        <fullName evidence="4">TrbL/VirB6 plasmid conjugal transfer protein</fullName>
    </recommendedName>
</protein>
<feature type="transmembrane region" description="Helical" evidence="1">
    <location>
        <begin position="161"/>
        <end position="183"/>
    </location>
</feature>
<feature type="non-terminal residue" evidence="2">
    <location>
        <position position="312"/>
    </location>
</feature>
<feature type="transmembrane region" description="Helical" evidence="1">
    <location>
        <begin position="47"/>
        <end position="67"/>
    </location>
</feature>
<evidence type="ECO:0008006" key="4">
    <source>
        <dbReference type="Google" id="ProtNLM"/>
    </source>
</evidence>
<feature type="transmembrane region" description="Helical" evidence="1">
    <location>
        <begin position="101"/>
        <end position="122"/>
    </location>
</feature>
<evidence type="ECO:0000256" key="1">
    <source>
        <dbReference type="SAM" id="Phobius"/>
    </source>
</evidence>